<dbReference type="Gene3D" id="1.10.1740.10">
    <property type="match status" value="1"/>
</dbReference>
<evidence type="ECO:0000259" key="3">
    <source>
        <dbReference type="Pfam" id="PF04542"/>
    </source>
</evidence>
<proteinExistence type="predicted"/>
<evidence type="ECO:0000259" key="2">
    <source>
        <dbReference type="Pfam" id="PF00188"/>
    </source>
</evidence>
<dbReference type="EMBL" id="JBHSBM010000011">
    <property type="protein sequence ID" value="MFC4058217.1"/>
    <property type="molecule type" value="Genomic_DNA"/>
</dbReference>
<feature type="region of interest" description="Disordered" evidence="1">
    <location>
        <begin position="381"/>
        <end position="569"/>
    </location>
</feature>
<dbReference type="PANTHER" id="PTHR31157">
    <property type="entry name" value="SCP DOMAIN-CONTAINING PROTEIN"/>
    <property type="match status" value="1"/>
</dbReference>
<feature type="domain" description="SCP" evidence="2">
    <location>
        <begin position="583"/>
        <end position="697"/>
    </location>
</feature>
<protein>
    <submittedName>
        <fullName evidence="4">Sigma-70 family RNA polymerase sigma factor</fullName>
    </submittedName>
</protein>
<sequence length="700" mass="72548">MNRSYDTATVAAARSGDPQALAVLIKDHLPLVYNVVGRAMNGHHDVDDVVQETMLRAVAGLPRLADPAAFRSWLVSIAMRQVYDRRIAWQAMPAAGLDEVPEPADPGADFVGLTILRLGLSGQRREVVEATRWLEAEDRELLSVWWLEVAGELTRAELAAGLGIEERHAAVRLQRMRERLDATRMVVRALSSARCAGLETIARGWNGRPAPLWRKRFTRHAQECVVCSAEREGLVPLDRLLGGLVLLPLPLGISADSLLAACAQVLRDASAQAAPAAQPNPPGAVEAGPTSSGAAASSASSGALTASVGRAAQVGRGHRAGRAGGRGRRAVDLAAQATAKPILLAVAGTVVALGGVTAVYAVQADPVASSGPVYRAAAETATPAPAATSGVPEPEAGPEPFEAPSADLPEDFSPSPQAEPRRGGTSPRAKSTGRPRNAKEQEKVFPGESGTVTGPLTTAEPSTQAGPSTEAEPTRAARSARSSAAPRDLRAARPSGPAPTSSAANPSTPAAEPSAPAAKPGTGTPSPAASSAKPSPPASAPAKPAPSPTKSAPAKPAPSPEKSAPVQGDRDAEFRALEDEVVRLTNVARADAGCGPLRNDEKLRQAARGHSTDMAVRGYFDHTSADGRSPWDRIRAAGYDSPAAENIAAGQSTAAAVVNSWLNSPGHRANMLNCSYKAIGAGVYYKAGGTRYWTQNFGRK</sequence>
<dbReference type="CDD" id="cd05379">
    <property type="entry name" value="CAP_bacterial"/>
    <property type="match status" value="1"/>
</dbReference>
<dbReference type="SUPFAM" id="SSF55797">
    <property type="entry name" value="PR-1-like"/>
    <property type="match status" value="1"/>
</dbReference>
<dbReference type="Pfam" id="PF00188">
    <property type="entry name" value="CAP"/>
    <property type="match status" value="1"/>
</dbReference>
<dbReference type="InterPro" id="IPR007627">
    <property type="entry name" value="RNA_pol_sigma70_r2"/>
</dbReference>
<name>A0ABV8I254_9ACTN</name>
<feature type="compositionally biased region" description="Low complexity" evidence="1">
    <location>
        <begin position="476"/>
        <end position="533"/>
    </location>
</feature>
<feature type="compositionally biased region" description="Pro residues" evidence="1">
    <location>
        <begin position="534"/>
        <end position="547"/>
    </location>
</feature>
<accession>A0ABV8I254</accession>
<dbReference type="PANTHER" id="PTHR31157:SF1">
    <property type="entry name" value="SCP DOMAIN-CONTAINING PROTEIN"/>
    <property type="match status" value="1"/>
</dbReference>
<evidence type="ECO:0000313" key="5">
    <source>
        <dbReference type="Proteomes" id="UP001595850"/>
    </source>
</evidence>
<evidence type="ECO:0000313" key="4">
    <source>
        <dbReference type="EMBL" id="MFC4058217.1"/>
    </source>
</evidence>
<dbReference type="InterPro" id="IPR014044">
    <property type="entry name" value="CAP_dom"/>
</dbReference>
<dbReference type="PRINTS" id="PR01217">
    <property type="entry name" value="PRICHEXTENSN"/>
</dbReference>
<feature type="region of interest" description="Disordered" evidence="1">
    <location>
        <begin position="273"/>
        <end position="299"/>
    </location>
</feature>
<feature type="compositionally biased region" description="Low complexity" evidence="1">
    <location>
        <begin position="381"/>
        <end position="406"/>
    </location>
</feature>
<evidence type="ECO:0000256" key="1">
    <source>
        <dbReference type="SAM" id="MobiDB-lite"/>
    </source>
</evidence>
<dbReference type="RefSeq" id="WP_377286422.1">
    <property type="nucleotide sequence ID" value="NZ_JBHSBM010000011.1"/>
</dbReference>
<feature type="compositionally biased region" description="Polar residues" evidence="1">
    <location>
        <begin position="450"/>
        <end position="467"/>
    </location>
</feature>
<dbReference type="SUPFAM" id="SSF88946">
    <property type="entry name" value="Sigma2 domain of RNA polymerase sigma factors"/>
    <property type="match status" value="1"/>
</dbReference>
<reference evidence="5" key="1">
    <citation type="journal article" date="2019" name="Int. J. Syst. Evol. Microbiol.">
        <title>The Global Catalogue of Microorganisms (GCM) 10K type strain sequencing project: providing services to taxonomists for standard genome sequencing and annotation.</title>
        <authorList>
            <consortium name="The Broad Institute Genomics Platform"/>
            <consortium name="The Broad Institute Genome Sequencing Center for Infectious Disease"/>
            <person name="Wu L."/>
            <person name="Ma J."/>
        </authorList>
    </citation>
    <scope>NUCLEOTIDE SEQUENCE [LARGE SCALE GENOMIC DNA]</scope>
    <source>
        <strain evidence="5">TBRC 4489</strain>
    </source>
</reference>
<dbReference type="Proteomes" id="UP001595850">
    <property type="component" value="Unassembled WGS sequence"/>
</dbReference>
<dbReference type="NCBIfam" id="TIGR02937">
    <property type="entry name" value="sigma70-ECF"/>
    <property type="match status" value="1"/>
</dbReference>
<dbReference type="InterPro" id="IPR014284">
    <property type="entry name" value="RNA_pol_sigma-70_dom"/>
</dbReference>
<dbReference type="InterPro" id="IPR013325">
    <property type="entry name" value="RNA_pol_sigma_r2"/>
</dbReference>
<gene>
    <name evidence="4" type="ORF">ACFOWE_07930</name>
</gene>
<feature type="domain" description="RNA polymerase sigma-70 region 2" evidence="3">
    <location>
        <begin position="24"/>
        <end position="85"/>
    </location>
</feature>
<feature type="compositionally biased region" description="Low complexity" evidence="1">
    <location>
        <begin position="548"/>
        <end position="565"/>
    </location>
</feature>
<keyword evidence="5" id="KW-1185">Reference proteome</keyword>
<comment type="caution">
    <text evidence="4">The sequence shown here is derived from an EMBL/GenBank/DDBJ whole genome shotgun (WGS) entry which is preliminary data.</text>
</comment>
<dbReference type="Gene3D" id="3.40.33.10">
    <property type="entry name" value="CAP"/>
    <property type="match status" value="1"/>
</dbReference>
<dbReference type="Pfam" id="PF04542">
    <property type="entry name" value="Sigma70_r2"/>
    <property type="match status" value="1"/>
</dbReference>
<dbReference type="InterPro" id="IPR035940">
    <property type="entry name" value="CAP_sf"/>
</dbReference>
<organism evidence="4 5">
    <name type="scientific">Planomonospora corallina</name>
    <dbReference type="NCBI Taxonomy" id="1806052"/>
    <lineage>
        <taxon>Bacteria</taxon>
        <taxon>Bacillati</taxon>
        <taxon>Actinomycetota</taxon>
        <taxon>Actinomycetes</taxon>
        <taxon>Streptosporangiales</taxon>
        <taxon>Streptosporangiaceae</taxon>
        <taxon>Planomonospora</taxon>
    </lineage>
</organism>